<protein>
    <submittedName>
        <fullName evidence="3">Uncharacterized protein</fullName>
    </submittedName>
</protein>
<comment type="caution">
    <text evidence="3">The sequence shown here is derived from an EMBL/GenBank/DDBJ whole genome shotgun (WGS) entry which is preliminary data.</text>
</comment>
<feature type="transmembrane region" description="Helical" evidence="2">
    <location>
        <begin position="250"/>
        <end position="268"/>
    </location>
</feature>
<keyword evidence="2" id="KW-0472">Membrane</keyword>
<evidence type="ECO:0000313" key="4">
    <source>
        <dbReference type="Proteomes" id="UP000823912"/>
    </source>
</evidence>
<feature type="transmembrane region" description="Helical" evidence="2">
    <location>
        <begin position="70"/>
        <end position="90"/>
    </location>
</feature>
<feature type="region of interest" description="Disordered" evidence="1">
    <location>
        <begin position="1"/>
        <end position="24"/>
    </location>
</feature>
<keyword evidence="2" id="KW-0812">Transmembrane</keyword>
<evidence type="ECO:0000313" key="3">
    <source>
        <dbReference type="EMBL" id="HIR69729.1"/>
    </source>
</evidence>
<feature type="transmembrane region" description="Helical" evidence="2">
    <location>
        <begin position="47"/>
        <end position="64"/>
    </location>
</feature>
<proteinExistence type="predicted"/>
<accession>A0A9D1E789</accession>
<dbReference type="EMBL" id="DVHM01000007">
    <property type="protein sequence ID" value="HIR69729.1"/>
    <property type="molecule type" value="Genomic_DNA"/>
</dbReference>
<dbReference type="Proteomes" id="UP000823912">
    <property type="component" value="Unassembled WGS sequence"/>
</dbReference>
<feature type="transmembrane region" description="Helical" evidence="2">
    <location>
        <begin position="221"/>
        <end position="244"/>
    </location>
</feature>
<reference evidence="3" key="2">
    <citation type="journal article" date="2021" name="PeerJ">
        <title>Extensive microbial diversity within the chicken gut microbiome revealed by metagenomics and culture.</title>
        <authorList>
            <person name="Gilroy R."/>
            <person name="Ravi A."/>
            <person name="Getino M."/>
            <person name="Pursley I."/>
            <person name="Horton D.L."/>
            <person name="Alikhan N.F."/>
            <person name="Baker D."/>
            <person name="Gharbi K."/>
            <person name="Hall N."/>
            <person name="Watson M."/>
            <person name="Adriaenssens E.M."/>
            <person name="Foster-Nyarko E."/>
            <person name="Jarju S."/>
            <person name="Secka A."/>
            <person name="Antonio M."/>
            <person name="Oren A."/>
            <person name="Chaudhuri R.R."/>
            <person name="La Ragione R."/>
            <person name="Hildebrand F."/>
            <person name="Pallen M.J."/>
        </authorList>
    </citation>
    <scope>NUCLEOTIDE SEQUENCE</scope>
    <source>
        <strain evidence="3">ChiSjej5B23-6657</strain>
    </source>
</reference>
<feature type="transmembrane region" description="Helical" evidence="2">
    <location>
        <begin position="437"/>
        <end position="464"/>
    </location>
</feature>
<evidence type="ECO:0000256" key="1">
    <source>
        <dbReference type="SAM" id="MobiDB-lite"/>
    </source>
</evidence>
<organism evidence="3 4">
    <name type="scientific">Candidatus Pullilachnospira gallistercoris</name>
    <dbReference type="NCBI Taxonomy" id="2840911"/>
    <lineage>
        <taxon>Bacteria</taxon>
        <taxon>Bacillati</taxon>
        <taxon>Bacillota</taxon>
        <taxon>Clostridia</taxon>
        <taxon>Lachnospirales</taxon>
        <taxon>Lachnospiraceae</taxon>
        <taxon>Lachnospiraceae incertae sedis</taxon>
        <taxon>Candidatus Pullilachnospira</taxon>
    </lineage>
</organism>
<sequence>MKDRNRKTGNKEARKRKGSGKKRLAAGGRLSEELCKYGYVFDMRKSFVRYGVAAAASFLLGWYFSLGGWYLLALCVWVCLLLPFFLRNLYKNRYEQQRFSDVNIYMEQFLYSFQKSGKILTTLEDVTQLFEEGRMRDTLLLAREHILHTYEEEQVELQALEIIEEAYPASQIRMMHRFALQVEKNGGEYGQPVLLMLETRRMWADRVYELLNERKRQRMGVFLSIATSLLLCSLISMLAGSLNIPVEQVALTKVVTLAVLMIDFYIFYRADRKLSAEFLREEDGDEKDVLRQYRILMEKPGRGPVAAMQRRIAAKNVTRAIEKHFPQWLMQVSLLLQSENVQVAMFKSYEDAPAVLKPALRDFLEELREKPASMEPYLHFLGAFTLPEVRSSMKMLYSLSEGTGGDASFQIADIIRRNQLMMDKAQKMKNEDSLAGMYALFLAPQLTGGGKIIVDMLVLMVLYLGQYAPGI</sequence>
<evidence type="ECO:0000256" key="2">
    <source>
        <dbReference type="SAM" id="Phobius"/>
    </source>
</evidence>
<name>A0A9D1E789_9FIRM</name>
<dbReference type="AlphaFoldDB" id="A0A9D1E789"/>
<keyword evidence="2" id="KW-1133">Transmembrane helix</keyword>
<reference evidence="3" key="1">
    <citation type="submission" date="2020-10" db="EMBL/GenBank/DDBJ databases">
        <authorList>
            <person name="Gilroy R."/>
        </authorList>
    </citation>
    <scope>NUCLEOTIDE SEQUENCE</scope>
    <source>
        <strain evidence="3">ChiSjej5B23-6657</strain>
    </source>
</reference>
<gene>
    <name evidence="3" type="ORF">IAA55_00425</name>
</gene>